<evidence type="ECO:0000259" key="2">
    <source>
        <dbReference type="Pfam" id="PF13936"/>
    </source>
</evidence>
<name>A0ABW6J940_STRWE</name>
<evidence type="ECO:0000313" key="4">
    <source>
        <dbReference type="Proteomes" id="UP001600424"/>
    </source>
</evidence>
<proteinExistence type="predicted"/>
<dbReference type="SUPFAM" id="SSF46689">
    <property type="entry name" value="Homeodomain-like"/>
    <property type="match status" value="1"/>
</dbReference>
<organism evidence="3 4">
    <name type="scientific">Streptomyces wedmorensis</name>
    <dbReference type="NCBI Taxonomy" id="43759"/>
    <lineage>
        <taxon>Bacteria</taxon>
        <taxon>Bacillati</taxon>
        <taxon>Actinomycetota</taxon>
        <taxon>Actinomycetes</taxon>
        <taxon>Kitasatosporales</taxon>
        <taxon>Streptomycetaceae</taxon>
        <taxon>Streptomyces</taxon>
    </lineage>
</organism>
<dbReference type="Gene3D" id="1.10.10.60">
    <property type="entry name" value="Homeodomain-like"/>
    <property type="match status" value="1"/>
</dbReference>
<feature type="compositionally biased region" description="Acidic residues" evidence="1">
    <location>
        <begin position="172"/>
        <end position="182"/>
    </location>
</feature>
<dbReference type="RefSeq" id="WP_386253361.1">
    <property type="nucleotide sequence ID" value="NZ_JBHTRV010000055.1"/>
</dbReference>
<keyword evidence="4" id="KW-1185">Reference proteome</keyword>
<evidence type="ECO:0000313" key="3">
    <source>
        <dbReference type="EMBL" id="MFE5985540.1"/>
    </source>
</evidence>
<reference evidence="3 4" key="1">
    <citation type="submission" date="2024-09" db="EMBL/GenBank/DDBJ databases">
        <title>The Natural Products Discovery Center: Release of the First 8490 Sequenced Strains for Exploring Actinobacteria Biosynthetic Diversity.</title>
        <authorList>
            <person name="Kalkreuter E."/>
            <person name="Kautsar S.A."/>
            <person name="Yang D."/>
            <person name="Bader C.D."/>
            <person name="Teijaro C.N."/>
            <person name="Fluegel L."/>
            <person name="Davis C.M."/>
            <person name="Simpson J.R."/>
            <person name="Lauterbach L."/>
            <person name="Steele A.D."/>
            <person name="Gui C."/>
            <person name="Meng S."/>
            <person name="Li G."/>
            <person name="Viehrig K."/>
            <person name="Ye F."/>
            <person name="Su P."/>
            <person name="Kiefer A.F."/>
            <person name="Nichols A."/>
            <person name="Cepeda A.J."/>
            <person name="Yan W."/>
            <person name="Fan B."/>
            <person name="Jiang Y."/>
            <person name="Adhikari A."/>
            <person name="Zheng C.-J."/>
            <person name="Schuster L."/>
            <person name="Cowan T.M."/>
            <person name="Smanski M.J."/>
            <person name="Chevrette M.G."/>
            <person name="De Carvalho L.P.S."/>
            <person name="Shen B."/>
        </authorList>
    </citation>
    <scope>NUCLEOTIDE SEQUENCE [LARGE SCALE GENOMIC DNA]</scope>
    <source>
        <strain evidence="3 4">NPDC056472</strain>
    </source>
</reference>
<accession>A0ABW6J940</accession>
<dbReference type="Proteomes" id="UP001600424">
    <property type="component" value="Unassembled WGS sequence"/>
</dbReference>
<dbReference type="InterPro" id="IPR009057">
    <property type="entry name" value="Homeodomain-like_sf"/>
</dbReference>
<gene>
    <name evidence="3" type="ORF">ACFQ63_38385</name>
</gene>
<feature type="domain" description="Transposase IS30-like HTH" evidence="2">
    <location>
        <begin position="6"/>
        <end position="40"/>
    </location>
</feature>
<feature type="compositionally biased region" description="Basic and acidic residues" evidence="1">
    <location>
        <begin position="1"/>
        <end position="27"/>
    </location>
</feature>
<dbReference type="EMBL" id="JBHTRV010000055">
    <property type="protein sequence ID" value="MFE5985540.1"/>
    <property type="molecule type" value="Genomic_DNA"/>
</dbReference>
<evidence type="ECO:0000256" key="1">
    <source>
        <dbReference type="SAM" id="MobiDB-lite"/>
    </source>
</evidence>
<feature type="region of interest" description="Disordered" evidence="1">
    <location>
        <begin position="1"/>
        <end position="37"/>
    </location>
</feature>
<protein>
    <submittedName>
        <fullName evidence="3">Helix-turn-helix domain-containing protein</fullName>
    </submittedName>
</protein>
<dbReference type="Pfam" id="PF13936">
    <property type="entry name" value="HTH_38"/>
    <property type="match status" value="1"/>
</dbReference>
<dbReference type="InterPro" id="IPR025246">
    <property type="entry name" value="IS30-like_HTH"/>
</dbReference>
<comment type="caution">
    <text evidence="3">The sequence shown here is derived from an EMBL/GenBank/DDBJ whole genome shotgun (WGS) entry which is preliminary data.</text>
</comment>
<feature type="region of interest" description="Disordered" evidence="1">
    <location>
        <begin position="160"/>
        <end position="191"/>
    </location>
</feature>
<sequence length="191" mass="20616">MAARPITDKDRDQVRALHAEGKSRNDIARQLQRSPSTVSKLAADLGLTFDRAPEVAAATNVRKADLAARRAAMAETLQDVAEREIAKMTQPHLYWEWGGKDHKYDERMQPEPTPADRRTMMATASAALDRSLKLVPPKDDGAAESRSVVGDLIAGLIGDYTARHGAPPPDPAELEGDADDAAEAGPVPETD</sequence>